<name>A0AB39KVR9_9CAUL</name>
<dbReference type="GO" id="GO:0006094">
    <property type="term" value="P:gluconeogenesis"/>
    <property type="evidence" value="ECO:0007669"/>
    <property type="project" value="UniProtKB-UniRule"/>
</dbReference>
<dbReference type="PIRSF" id="PIRSF500210">
    <property type="entry name" value="FBPtase"/>
    <property type="match status" value="1"/>
</dbReference>
<feature type="binding site" evidence="9">
    <location>
        <begin position="109"/>
        <end position="112"/>
    </location>
    <ligand>
        <name>substrate</name>
    </ligand>
</feature>
<evidence type="ECO:0000256" key="6">
    <source>
        <dbReference type="ARBA" id="ARBA00022801"/>
    </source>
</evidence>
<dbReference type="CDD" id="cd00354">
    <property type="entry name" value="FBPase"/>
    <property type="match status" value="1"/>
</dbReference>
<keyword evidence="4 9" id="KW-0963">Cytoplasm</keyword>
<evidence type="ECO:0000259" key="12">
    <source>
        <dbReference type="Pfam" id="PF18913"/>
    </source>
</evidence>
<evidence type="ECO:0000256" key="5">
    <source>
        <dbReference type="ARBA" id="ARBA00022723"/>
    </source>
</evidence>
<dbReference type="Gene3D" id="3.40.190.80">
    <property type="match status" value="1"/>
</dbReference>
<dbReference type="PANTHER" id="PTHR11556">
    <property type="entry name" value="FRUCTOSE-1,6-BISPHOSPHATASE-RELATED"/>
    <property type="match status" value="1"/>
</dbReference>
<dbReference type="Pfam" id="PF00316">
    <property type="entry name" value="FBPase"/>
    <property type="match status" value="1"/>
</dbReference>
<comment type="pathway">
    <text evidence="2">Carbohydrate biosynthesis; Calvin cycle.</text>
</comment>
<keyword evidence="6 9" id="KW-0378">Hydrolase</keyword>
<dbReference type="GO" id="GO:0030388">
    <property type="term" value="P:fructose 1,6-bisphosphate metabolic process"/>
    <property type="evidence" value="ECO:0007669"/>
    <property type="project" value="TreeGrafter"/>
</dbReference>
<dbReference type="InterPro" id="IPR000146">
    <property type="entry name" value="FBPase_class-1"/>
</dbReference>
<dbReference type="AlphaFoldDB" id="A0AB39KVR9"/>
<keyword evidence="7 9" id="KW-0460">Magnesium</keyword>
<feature type="binding site" evidence="9">
    <location>
        <position position="108"/>
    </location>
    <ligand>
        <name>Mg(2+)</name>
        <dbReference type="ChEBI" id="CHEBI:18420"/>
        <label>1</label>
    </ligand>
</feature>
<dbReference type="GO" id="GO:0042132">
    <property type="term" value="F:fructose 1,6-bisphosphate 1-phosphatase activity"/>
    <property type="evidence" value="ECO:0007669"/>
    <property type="project" value="UniProtKB-UniRule"/>
</dbReference>
<feature type="binding site" evidence="9">
    <location>
        <position position="109"/>
    </location>
    <ligand>
        <name>Mg(2+)</name>
        <dbReference type="ChEBI" id="CHEBI:18420"/>
        <label>2</label>
    </ligand>
</feature>
<dbReference type="EMBL" id="CP158375">
    <property type="protein sequence ID" value="XDO98102.1"/>
    <property type="molecule type" value="Genomic_DNA"/>
</dbReference>
<dbReference type="GO" id="GO:0006000">
    <property type="term" value="P:fructose metabolic process"/>
    <property type="evidence" value="ECO:0007669"/>
    <property type="project" value="TreeGrafter"/>
</dbReference>
<proteinExistence type="inferred from homology"/>
<dbReference type="FunFam" id="3.40.190.80:FF:000011">
    <property type="entry name" value="Fructose-1,6-bisphosphatase class 1"/>
    <property type="match status" value="1"/>
</dbReference>
<dbReference type="PRINTS" id="PR00115">
    <property type="entry name" value="F16BPHPHTASE"/>
</dbReference>
<dbReference type="RefSeq" id="WP_369061754.1">
    <property type="nucleotide sequence ID" value="NZ_CP158375.1"/>
</dbReference>
<protein>
    <recommendedName>
        <fullName evidence="9">Fructose-1,6-bisphosphatase class 1</fullName>
        <shortName evidence="9">FBPase class 1</shortName>
        <ecNumber evidence="9">3.1.3.11</ecNumber>
    </recommendedName>
    <alternativeName>
        <fullName evidence="9">D-fructose-1,6-bisphosphate 1-phosphohydrolase class 1</fullName>
    </alternativeName>
</protein>
<organism evidence="13">
    <name type="scientific">Caulobacter sp. 73W</name>
    <dbReference type="NCBI Taxonomy" id="3161137"/>
    <lineage>
        <taxon>Bacteria</taxon>
        <taxon>Pseudomonadati</taxon>
        <taxon>Pseudomonadota</taxon>
        <taxon>Alphaproteobacteria</taxon>
        <taxon>Caulobacterales</taxon>
        <taxon>Caulobacteraceae</taxon>
        <taxon>Caulobacter</taxon>
    </lineage>
</organism>
<reference evidence="13" key="1">
    <citation type="submission" date="2024-06" db="EMBL/GenBank/DDBJ databases">
        <title>Caulobacter inopinatus, sp. nov.</title>
        <authorList>
            <person name="Donachie S.P."/>
        </authorList>
    </citation>
    <scope>NUCLEOTIDE SEQUENCE</scope>
    <source>
        <strain evidence="13">73W</strain>
    </source>
</reference>
<feature type="binding site" evidence="9">
    <location>
        <position position="201"/>
    </location>
    <ligand>
        <name>substrate</name>
    </ligand>
</feature>
<comment type="subunit">
    <text evidence="9">Homotetramer.</text>
</comment>
<evidence type="ECO:0000256" key="8">
    <source>
        <dbReference type="ARBA" id="ARBA00023277"/>
    </source>
</evidence>
<feature type="binding site" evidence="9">
    <location>
        <position position="106"/>
    </location>
    <ligand>
        <name>Mg(2+)</name>
        <dbReference type="ChEBI" id="CHEBI:18420"/>
        <label>1</label>
    </ligand>
</feature>
<dbReference type="NCBIfam" id="NF006779">
    <property type="entry name" value="PRK09293.1-3"/>
    <property type="match status" value="1"/>
</dbReference>
<dbReference type="GO" id="GO:0005986">
    <property type="term" value="P:sucrose biosynthetic process"/>
    <property type="evidence" value="ECO:0007669"/>
    <property type="project" value="TreeGrafter"/>
</dbReference>
<comment type="cofactor">
    <cofactor evidence="9">
        <name>Mg(2+)</name>
        <dbReference type="ChEBI" id="CHEBI:18420"/>
    </cofactor>
    <text evidence="9">Binds 2 magnesium ions per subunit.</text>
</comment>
<evidence type="ECO:0000313" key="13">
    <source>
        <dbReference type="EMBL" id="XDO98102.1"/>
    </source>
</evidence>
<feature type="binding site" evidence="9">
    <location>
        <position position="267"/>
    </location>
    <ligand>
        <name>substrate</name>
    </ligand>
</feature>
<dbReference type="PROSITE" id="PS00124">
    <property type="entry name" value="FBPASE"/>
    <property type="match status" value="1"/>
</dbReference>
<evidence type="ECO:0000256" key="9">
    <source>
        <dbReference type="HAMAP-Rule" id="MF_01855"/>
    </source>
</evidence>
<evidence type="ECO:0000256" key="4">
    <source>
        <dbReference type="ARBA" id="ARBA00022490"/>
    </source>
</evidence>
<keyword evidence="5 9" id="KW-0479">Metal-binding</keyword>
<dbReference type="EC" id="3.1.3.11" evidence="9"/>
<dbReference type="PANTHER" id="PTHR11556:SF35">
    <property type="entry name" value="SEDOHEPTULOSE-1,7-BISPHOSPHATASE, CHLOROPLASTIC"/>
    <property type="match status" value="1"/>
</dbReference>
<dbReference type="Gene3D" id="3.30.540.10">
    <property type="entry name" value="Fructose-1,6-Bisphosphatase, subunit A, domain 1"/>
    <property type="match status" value="1"/>
</dbReference>
<evidence type="ECO:0000256" key="10">
    <source>
        <dbReference type="RuleBase" id="RU000508"/>
    </source>
</evidence>
<comment type="similarity">
    <text evidence="3 9 10">Belongs to the FBPase class 1 family.</text>
</comment>
<sequence length="329" mass="34708">MSTGLEAYLSSQGASQSLSELIEATAKSCVSIADLVRFGAAGDLASASGAENVQGEVQKKLDILANDILLRDCAEASGLKAMASEEMDDVVPVRDLGGEGWLLLFDPLDGSSNIDVNVSIGTIFSILPAPNGEARPATEADFLQTGRAQAAAGYVVYGPQTTLVLTIKDAPAVFTLAADGTWTPAEATMSIPAQAKEFAINASNLRHWSAPMRAHVEGWIAGADGPRGRDFNMRWIASMVADVHRVLTRGGVFLYPWDKRMGDKAGKLRLLYEANPMSLLVERAGGASFDGEGSILDTKVTSLHQRVPVMMGARDEITALAEAGVGAKT</sequence>
<keyword evidence="8 9" id="KW-0119">Carbohydrate metabolism</keyword>
<evidence type="ECO:0000256" key="3">
    <source>
        <dbReference type="ARBA" id="ARBA00010941"/>
    </source>
</evidence>
<dbReference type="Pfam" id="PF18913">
    <property type="entry name" value="FBPase_C"/>
    <property type="match status" value="1"/>
</dbReference>
<accession>A0AB39KVR9</accession>
<evidence type="ECO:0000256" key="7">
    <source>
        <dbReference type="ARBA" id="ARBA00022842"/>
    </source>
</evidence>
<evidence type="ECO:0000256" key="2">
    <source>
        <dbReference type="ARBA" id="ARBA00005215"/>
    </source>
</evidence>
<comment type="caution">
    <text evidence="9">Lacks conserved residue(s) required for the propagation of feature annotation.</text>
</comment>
<dbReference type="InterPro" id="IPR028343">
    <property type="entry name" value="FBPtase"/>
</dbReference>
<dbReference type="PIRSF" id="PIRSF000904">
    <property type="entry name" value="FBPtase_SBPase"/>
    <property type="match status" value="1"/>
</dbReference>
<comment type="subcellular location">
    <subcellularLocation>
        <location evidence="9">Cytoplasm</location>
    </subcellularLocation>
</comment>
<feature type="binding site" evidence="9">
    <location>
        <position position="85"/>
    </location>
    <ligand>
        <name>Mg(2+)</name>
        <dbReference type="ChEBI" id="CHEBI:18420"/>
        <label>1</label>
    </ligand>
</feature>
<dbReference type="SUPFAM" id="SSF56655">
    <property type="entry name" value="Carbohydrate phosphatase"/>
    <property type="match status" value="1"/>
</dbReference>
<dbReference type="GO" id="GO:0006002">
    <property type="term" value="P:fructose 6-phosphate metabolic process"/>
    <property type="evidence" value="ECO:0007669"/>
    <property type="project" value="TreeGrafter"/>
</dbReference>
<gene>
    <name evidence="9" type="primary">fbp</name>
    <name evidence="13" type="ORF">ABOZ73_06715</name>
</gene>
<dbReference type="InterPro" id="IPR020548">
    <property type="entry name" value="Fructose_bisphosphatase_AS"/>
</dbReference>
<comment type="catalytic activity">
    <reaction evidence="1 9">
        <text>beta-D-fructose 1,6-bisphosphate + H2O = beta-D-fructose 6-phosphate + phosphate</text>
        <dbReference type="Rhea" id="RHEA:11064"/>
        <dbReference type="ChEBI" id="CHEBI:15377"/>
        <dbReference type="ChEBI" id="CHEBI:32966"/>
        <dbReference type="ChEBI" id="CHEBI:43474"/>
        <dbReference type="ChEBI" id="CHEBI:57634"/>
        <dbReference type="EC" id="3.1.3.11"/>
    </reaction>
</comment>
<dbReference type="HAMAP" id="MF_01855">
    <property type="entry name" value="FBPase_class1"/>
    <property type="match status" value="1"/>
</dbReference>
<feature type="domain" description="Fructose-1-6-bisphosphatase class 1 C-terminal" evidence="12">
    <location>
        <begin position="191"/>
        <end position="321"/>
    </location>
</feature>
<dbReference type="InterPro" id="IPR033391">
    <property type="entry name" value="FBPase_N"/>
</dbReference>
<dbReference type="GO" id="GO:0000287">
    <property type="term" value="F:magnesium ion binding"/>
    <property type="evidence" value="ECO:0007669"/>
    <property type="project" value="UniProtKB-UniRule"/>
</dbReference>
<feature type="domain" description="Fructose-1-6-bisphosphatase class I N-terminal" evidence="11">
    <location>
        <begin position="11"/>
        <end position="182"/>
    </location>
</feature>
<feature type="binding site" evidence="9">
    <location>
        <position position="273"/>
    </location>
    <ligand>
        <name>Mg(2+)</name>
        <dbReference type="ChEBI" id="CHEBI:18420"/>
        <label>2</label>
    </ligand>
</feature>
<evidence type="ECO:0000256" key="1">
    <source>
        <dbReference type="ARBA" id="ARBA00001273"/>
    </source>
</evidence>
<feature type="binding site" evidence="9">
    <location>
        <position position="106"/>
    </location>
    <ligand>
        <name>Mg(2+)</name>
        <dbReference type="ChEBI" id="CHEBI:18420"/>
        <label>2</label>
    </ligand>
</feature>
<dbReference type="InterPro" id="IPR044015">
    <property type="entry name" value="FBPase_C_dom"/>
</dbReference>
<evidence type="ECO:0000259" key="11">
    <source>
        <dbReference type="Pfam" id="PF00316"/>
    </source>
</evidence>
<dbReference type="GO" id="GO:0005829">
    <property type="term" value="C:cytosol"/>
    <property type="evidence" value="ECO:0007669"/>
    <property type="project" value="TreeGrafter"/>
</dbReference>